<dbReference type="EMBL" id="JAIHOM010000042">
    <property type="protein sequence ID" value="MCW6036655.1"/>
    <property type="molecule type" value="Genomic_DNA"/>
</dbReference>
<keyword evidence="3" id="KW-0812">Transmembrane</keyword>
<keyword evidence="3" id="KW-1133">Transmembrane helix</keyword>
<gene>
    <name evidence="5" type="ORF">K4A83_10325</name>
</gene>
<dbReference type="Pfam" id="PF00571">
    <property type="entry name" value="CBS"/>
    <property type="match status" value="1"/>
</dbReference>
<feature type="compositionally biased region" description="Basic and acidic residues" evidence="2">
    <location>
        <begin position="10"/>
        <end position="21"/>
    </location>
</feature>
<evidence type="ECO:0000256" key="1">
    <source>
        <dbReference type="PROSITE-ProRule" id="PRU00703"/>
    </source>
</evidence>
<dbReference type="InterPro" id="IPR000644">
    <property type="entry name" value="CBS_dom"/>
</dbReference>
<keyword evidence="1" id="KW-0129">CBS domain</keyword>
<feature type="region of interest" description="Disordered" evidence="2">
    <location>
        <begin position="1"/>
        <end position="22"/>
    </location>
</feature>
<proteinExistence type="predicted"/>
<dbReference type="InterPro" id="IPR046342">
    <property type="entry name" value="CBS_dom_sf"/>
</dbReference>
<protein>
    <submittedName>
        <fullName evidence="5">CBS domain-containing protein</fullName>
    </submittedName>
</protein>
<dbReference type="PROSITE" id="PS51371">
    <property type="entry name" value="CBS"/>
    <property type="match status" value="1"/>
</dbReference>
<name>A0ABT3L6P2_9CYAN</name>
<comment type="caution">
    <text evidence="5">The sequence shown here is derived from an EMBL/GenBank/DDBJ whole genome shotgun (WGS) entry which is preliminary data.</text>
</comment>
<evidence type="ECO:0000256" key="3">
    <source>
        <dbReference type="SAM" id="Phobius"/>
    </source>
</evidence>
<evidence type="ECO:0000313" key="5">
    <source>
        <dbReference type="EMBL" id="MCW6036655.1"/>
    </source>
</evidence>
<accession>A0ABT3L6P2</accession>
<reference evidence="5 6" key="1">
    <citation type="submission" date="2021-08" db="EMBL/GenBank/DDBJ databases">
        <title>Draft genome sequence of Spirulina subsalsa with high tolerance to salinity and hype-accumulation of phycocyanin.</title>
        <authorList>
            <person name="Pei H."/>
            <person name="Jiang L."/>
        </authorList>
    </citation>
    <scope>NUCLEOTIDE SEQUENCE [LARGE SCALE GENOMIC DNA]</scope>
    <source>
        <strain evidence="5 6">FACHB-351</strain>
    </source>
</reference>
<keyword evidence="6" id="KW-1185">Reference proteome</keyword>
<feature type="domain" description="CBS" evidence="4">
    <location>
        <begin position="162"/>
        <end position="222"/>
    </location>
</feature>
<evidence type="ECO:0000259" key="4">
    <source>
        <dbReference type="PROSITE" id="PS51371"/>
    </source>
</evidence>
<dbReference type="Proteomes" id="UP001526426">
    <property type="component" value="Unassembled WGS sequence"/>
</dbReference>
<organism evidence="5 6">
    <name type="scientific">Spirulina subsalsa FACHB-351</name>
    <dbReference type="NCBI Taxonomy" id="234711"/>
    <lineage>
        <taxon>Bacteria</taxon>
        <taxon>Bacillati</taxon>
        <taxon>Cyanobacteriota</taxon>
        <taxon>Cyanophyceae</taxon>
        <taxon>Spirulinales</taxon>
        <taxon>Spirulinaceae</taxon>
        <taxon>Spirulina</taxon>
    </lineage>
</organism>
<dbReference type="Gene3D" id="3.10.580.10">
    <property type="entry name" value="CBS-domain"/>
    <property type="match status" value="1"/>
</dbReference>
<feature type="transmembrane region" description="Helical" evidence="3">
    <location>
        <begin position="54"/>
        <end position="75"/>
    </location>
</feature>
<evidence type="ECO:0000313" key="6">
    <source>
        <dbReference type="Proteomes" id="UP001526426"/>
    </source>
</evidence>
<dbReference type="RefSeq" id="WP_265264449.1">
    <property type="nucleotide sequence ID" value="NZ_JAIHOM010000042.1"/>
</dbReference>
<keyword evidence="3" id="KW-0472">Membrane</keyword>
<sequence length="256" mass="28755">MKGMLSSAGEEARPPQSREGEDFSPISSTFAVGLFLPSPISILPSLGISGLSGWVAGSGNLLVGLVGGGLLWYSIRRYQHWQHLQHTIQTMVALDIMSRQFRVINAELSIQEFVDVYVVNDPFTSRPFFAASRGQYHGMILIEDLPQIKHEMWASHQVKEVLRPFGELTLVSEQTPVLEILECFLESTLERVIVLSEGGVVLGIINRQDLREAIAQKIHRKIPKKLLSKLLKTRRFPHPIPQEQLAKLNNFQPKIS</sequence>
<dbReference type="SUPFAM" id="SSF54631">
    <property type="entry name" value="CBS-domain pair"/>
    <property type="match status" value="1"/>
</dbReference>
<evidence type="ECO:0000256" key="2">
    <source>
        <dbReference type="SAM" id="MobiDB-lite"/>
    </source>
</evidence>